<dbReference type="InterPro" id="IPR013857">
    <property type="entry name" value="NADH-UbQ_OxRdtase-assoc_prot30"/>
</dbReference>
<dbReference type="Gene3D" id="3.40.50.720">
    <property type="entry name" value="NAD(P)-binding Rossmann-like Domain"/>
    <property type="match status" value="2"/>
</dbReference>
<feature type="domain" description="NmrA-like" evidence="2">
    <location>
        <begin position="111"/>
        <end position="201"/>
    </location>
</feature>
<evidence type="ECO:0000313" key="6">
    <source>
        <dbReference type="Proteomes" id="UP001301350"/>
    </source>
</evidence>
<protein>
    <recommendedName>
        <fullName evidence="7">NADH:ubiquinone oxidoreductase intermediate-associated protein 30 domain-containing protein</fullName>
    </recommendedName>
</protein>
<dbReference type="InterPro" id="IPR008979">
    <property type="entry name" value="Galactose-bd-like_sf"/>
</dbReference>
<dbReference type="InterPro" id="IPR008030">
    <property type="entry name" value="NmrA-like"/>
</dbReference>
<dbReference type="Pfam" id="PF05368">
    <property type="entry name" value="NmrA"/>
    <property type="match status" value="1"/>
</dbReference>
<feature type="region of interest" description="Disordered" evidence="1">
    <location>
        <begin position="35"/>
        <end position="65"/>
    </location>
</feature>
<proteinExistence type="predicted"/>
<feature type="domain" description="NADH:ubiquinone oxidoreductase intermediate-associated protein 30" evidence="3">
    <location>
        <begin position="280"/>
        <end position="442"/>
    </location>
</feature>
<dbReference type="PANTHER" id="PTHR15020">
    <property type="entry name" value="FLAVIN REDUCTASE-RELATED"/>
    <property type="match status" value="1"/>
</dbReference>
<feature type="domain" description="NAD(P)-binding" evidence="4">
    <location>
        <begin position="460"/>
        <end position="562"/>
    </location>
</feature>
<dbReference type="Pfam" id="PF08547">
    <property type="entry name" value="CIA30"/>
    <property type="match status" value="1"/>
</dbReference>
<dbReference type="SUPFAM" id="SSF49785">
    <property type="entry name" value="Galactose-binding domain-like"/>
    <property type="match status" value="1"/>
</dbReference>
<dbReference type="SUPFAM" id="SSF51735">
    <property type="entry name" value="NAD(P)-binding Rossmann-fold domains"/>
    <property type="match status" value="1"/>
</dbReference>
<keyword evidence="6" id="KW-1185">Reference proteome</keyword>
<dbReference type="EMBL" id="JANCYW010000012">
    <property type="protein sequence ID" value="KAK4537386.1"/>
    <property type="molecule type" value="Genomic_DNA"/>
</dbReference>
<dbReference type="InterPro" id="IPR016040">
    <property type="entry name" value="NAD(P)-bd_dom"/>
</dbReference>
<dbReference type="Proteomes" id="UP001301350">
    <property type="component" value="Unassembled WGS sequence"/>
</dbReference>
<evidence type="ECO:0008006" key="7">
    <source>
        <dbReference type="Google" id="ProtNLM"/>
    </source>
</evidence>
<evidence type="ECO:0000313" key="5">
    <source>
        <dbReference type="EMBL" id="KAK4537386.1"/>
    </source>
</evidence>
<comment type="caution">
    <text evidence="5">The sequence shown here is derived from an EMBL/GenBank/DDBJ whole genome shotgun (WGS) entry which is preliminary data.</text>
</comment>
<dbReference type="AlphaFoldDB" id="A0AAV9IZB0"/>
<organism evidence="5 6">
    <name type="scientific">Cyanidium caldarium</name>
    <name type="common">Red alga</name>
    <dbReference type="NCBI Taxonomy" id="2771"/>
    <lineage>
        <taxon>Eukaryota</taxon>
        <taxon>Rhodophyta</taxon>
        <taxon>Bangiophyceae</taxon>
        <taxon>Cyanidiales</taxon>
        <taxon>Cyanidiaceae</taxon>
        <taxon>Cyanidium</taxon>
    </lineage>
</organism>
<dbReference type="InterPro" id="IPR036291">
    <property type="entry name" value="NAD(P)-bd_dom_sf"/>
</dbReference>
<accession>A0AAV9IZB0</accession>
<evidence type="ECO:0000256" key="1">
    <source>
        <dbReference type="SAM" id="MobiDB-lite"/>
    </source>
</evidence>
<sequence>MFVSWTIPRGQGCSRRSAFTGASGGLVHGGCSSGCGAGRRRAASETPRTGLCMSSTDTSSERKGRASWPLGRFVREAAFFLNPFRRVDSRPDPSSRLVSWAGAGPTTTARKGVVLVAGASGLLGRRVVRQLLQRGYAVRALVRSEERAREAFAEVQVEEAMAASGDAAADSPRLRLVHGDLQQTIPSEAVRGVTAVIGCTGARVGPPDDTPQRDKYAQGVEFHPPQVLEGTPQQVEYAGVERLVQALRAQLPSPPDATLASSGTATVAVMEMNESGSIREHWGAVDDIVMGGVSSSHLEWMPTLRSARFTGQVRTENFGGFASVRTLPFRRPLDLRPYDGFELRVRGDGQRYKFIVRCDERWDGLAYCFSFDTQDAREWPADQWQTVRMPFRQFVPVFRASTRPNEPPLDASSIRTFQLMLSKFEYDGALNPAFTPGRFCLDVQAIGAYRSAPTAAPSPQYIHVSSAGVTRVLRTDEFPDAERQPPAVRLNALLGRLLEWKLAGEDVVRASGIPYVIVRPCALTVEGARGAQTLHIEQGDRLTGQVSRDDLAELLVQCLDEPMLTNKTFEVAYATDKTESVAQRGSLRAVAEQLQSDAETEKRRQYAAFPYVPAAAAGGASSAAEE</sequence>
<name>A0AAV9IZB0_CYACA</name>
<gene>
    <name evidence="5" type="ORF">CDCA_CDCA12G3411</name>
</gene>
<evidence type="ECO:0000259" key="3">
    <source>
        <dbReference type="Pfam" id="PF08547"/>
    </source>
</evidence>
<reference evidence="5 6" key="1">
    <citation type="submission" date="2022-07" db="EMBL/GenBank/DDBJ databases">
        <title>Genome-wide signatures of adaptation to extreme environments.</title>
        <authorList>
            <person name="Cho C.H."/>
            <person name="Yoon H.S."/>
        </authorList>
    </citation>
    <scope>NUCLEOTIDE SEQUENCE [LARGE SCALE GENOMIC DNA]</scope>
    <source>
        <strain evidence="5 6">DBV 063 E5</strain>
    </source>
</reference>
<evidence type="ECO:0000259" key="2">
    <source>
        <dbReference type="Pfam" id="PF05368"/>
    </source>
</evidence>
<dbReference type="Pfam" id="PF13460">
    <property type="entry name" value="NAD_binding_10"/>
    <property type="match status" value="1"/>
</dbReference>
<evidence type="ECO:0000259" key="4">
    <source>
        <dbReference type="Pfam" id="PF13460"/>
    </source>
</evidence>
<dbReference type="PANTHER" id="PTHR15020:SF50">
    <property type="entry name" value="UPF0659 PROTEIN YMR090W"/>
    <property type="match status" value="1"/>
</dbReference>